<evidence type="ECO:0000259" key="6">
    <source>
        <dbReference type="Pfam" id="PF14759"/>
    </source>
</evidence>
<keyword evidence="4" id="KW-0560">Oxidoreductase</keyword>
<dbReference type="EMBL" id="JAEUWV010000002">
    <property type="protein sequence ID" value="MCO6393949.1"/>
    <property type="molecule type" value="Genomic_DNA"/>
</dbReference>
<dbReference type="Gene3D" id="3.50.50.60">
    <property type="entry name" value="FAD/NAD(P)-binding domain"/>
    <property type="match status" value="2"/>
</dbReference>
<dbReference type="AlphaFoldDB" id="A0AAW5HR43"/>
<evidence type="ECO:0000256" key="4">
    <source>
        <dbReference type="ARBA" id="ARBA00023002"/>
    </source>
</evidence>
<dbReference type="SUPFAM" id="SSF55424">
    <property type="entry name" value="FAD/NAD-linked reductases, dimerisation (C-terminal) domain"/>
    <property type="match status" value="1"/>
</dbReference>
<reference evidence="7 8" key="1">
    <citation type="submission" date="2021-01" db="EMBL/GenBank/DDBJ databases">
        <title>Identification and Characterization of Corynebacterium sp.</title>
        <authorList>
            <person name="Luo Q."/>
            <person name="Qu P."/>
            <person name="Chen Q."/>
        </authorList>
    </citation>
    <scope>NUCLEOTIDE SEQUENCE [LARGE SCALE GENOMIC DNA]</scope>
    <source>
        <strain evidence="7 8">MC-18</strain>
    </source>
</reference>
<evidence type="ECO:0000256" key="3">
    <source>
        <dbReference type="ARBA" id="ARBA00022827"/>
    </source>
</evidence>
<dbReference type="GO" id="GO:0016651">
    <property type="term" value="F:oxidoreductase activity, acting on NAD(P)H"/>
    <property type="evidence" value="ECO:0007669"/>
    <property type="project" value="TreeGrafter"/>
</dbReference>
<dbReference type="Pfam" id="PF07992">
    <property type="entry name" value="Pyr_redox_2"/>
    <property type="match status" value="1"/>
</dbReference>
<organism evidence="7 8">
    <name type="scientific">Corynebacterium lipophilum</name>
    <dbReference type="NCBI Taxonomy" id="2804918"/>
    <lineage>
        <taxon>Bacteria</taxon>
        <taxon>Bacillati</taxon>
        <taxon>Actinomycetota</taxon>
        <taxon>Actinomycetes</taxon>
        <taxon>Mycobacteriales</taxon>
        <taxon>Corynebacteriaceae</taxon>
        <taxon>Corynebacterium</taxon>
    </lineage>
</organism>
<comment type="caution">
    <text evidence="7">The sequence shown here is derived from an EMBL/GenBank/DDBJ whole genome shotgun (WGS) entry which is preliminary data.</text>
</comment>
<dbReference type="InterPro" id="IPR036188">
    <property type="entry name" value="FAD/NAD-bd_sf"/>
</dbReference>
<dbReference type="SUPFAM" id="SSF51905">
    <property type="entry name" value="FAD/NAD(P)-binding domain"/>
    <property type="match status" value="1"/>
</dbReference>
<dbReference type="PANTHER" id="PTHR43557">
    <property type="entry name" value="APOPTOSIS-INDUCING FACTOR 1"/>
    <property type="match status" value="1"/>
</dbReference>
<evidence type="ECO:0000256" key="1">
    <source>
        <dbReference type="ARBA" id="ARBA00001974"/>
    </source>
</evidence>
<evidence type="ECO:0000256" key="2">
    <source>
        <dbReference type="ARBA" id="ARBA00022630"/>
    </source>
</evidence>
<protein>
    <submittedName>
        <fullName evidence="7">FAD-dependent oxidoreductase</fullName>
    </submittedName>
</protein>
<dbReference type="InterPro" id="IPR023753">
    <property type="entry name" value="FAD/NAD-binding_dom"/>
</dbReference>
<sequence>MSSTTIVGGGIGGFTVADELRRNGYTGEITIIDPLGVPYDRPPLSKDYLTNEKTRAEIEFRPAEWLEENSIVLKQATVERVEAQSKKLVLEGGEEVAYDNLVIATGGTARRGSAPGFDSDNVVVLRTTEDADKLRSLIGPGKKLGIIGAGLVGAEVASSARKLGADVVLIDPAPVSLVPAVGPELAQRLHDMHAENGVEFINAMTSSIEESDGRFHIGLDGHDAVTVDAVLLCIGIIPETVLAESAGLETDNGILVDEQQRTSNSSIWAVGDCARTRLEDGTLLRRHEHWDSAIQEAKTAAASIIDGPSPKLSASWFWSDRYGIHVEGTGDMTIPGETIIRNDAEGRPAVALRLDENGALVGAAAIEDSMAVRAARRIIDRGIAVDKDKLADASIPLKKLAR</sequence>
<feature type="domain" description="FAD/NAD(P)-binding" evidence="5">
    <location>
        <begin position="5"/>
        <end position="297"/>
    </location>
</feature>
<gene>
    <name evidence="7" type="ORF">JMN37_02940</name>
</gene>
<keyword evidence="3" id="KW-0274">FAD</keyword>
<dbReference type="InterPro" id="IPR016156">
    <property type="entry name" value="FAD/NAD-linked_Rdtase_dimer_sf"/>
</dbReference>
<dbReference type="PRINTS" id="PR00411">
    <property type="entry name" value="PNDRDTASEI"/>
</dbReference>
<keyword evidence="8" id="KW-1185">Reference proteome</keyword>
<dbReference type="Proteomes" id="UP001205920">
    <property type="component" value="Unassembled WGS sequence"/>
</dbReference>
<dbReference type="InterPro" id="IPR028202">
    <property type="entry name" value="Reductase_C"/>
</dbReference>
<dbReference type="GO" id="GO:0005737">
    <property type="term" value="C:cytoplasm"/>
    <property type="evidence" value="ECO:0007669"/>
    <property type="project" value="TreeGrafter"/>
</dbReference>
<name>A0AAW5HR43_9CORY</name>
<dbReference type="Pfam" id="PF14759">
    <property type="entry name" value="Reductase_C"/>
    <property type="match status" value="1"/>
</dbReference>
<proteinExistence type="predicted"/>
<dbReference type="InterPro" id="IPR050446">
    <property type="entry name" value="FAD-oxidoreductase/Apoptosis"/>
</dbReference>
<evidence type="ECO:0000313" key="8">
    <source>
        <dbReference type="Proteomes" id="UP001205920"/>
    </source>
</evidence>
<dbReference type="Gene3D" id="3.30.390.30">
    <property type="match status" value="1"/>
</dbReference>
<accession>A0AAW5HR43</accession>
<evidence type="ECO:0000313" key="7">
    <source>
        <dbReference type="EMBL" id="MCO6393949.1"/>
    </source>
</evidence>
<keyword evidence="2" id="KW-0285">Flavoprotein</keyword>
<dbReference type="PRINTS" id="PR00368">
    <property type="entry name" value="FADPNR"/>
</dbReference>
<comment type="cofactor">
    <cofactor evidence="1">
        <name>FAD</name>
        <dbReference type="ChEBI" id="CHEBI:57692"/>
    </cofactor>
</comment>
<dbReference type="RefSeq" id="WP_070477507.1">
    <property type="nucleotide sequence ID" value="NZ_JAEUWV010000002.1"/>
</dbReference>
<dbReference type="PANTHER" id="PTHR43557:SF2">
    <property type="entry name" value="RIESKE DOMAIN-CONTAINING PROTEIN-RELATED"/>
    <property type="match status" value="1"/>
</dbReference>
<evidence type="ECO:0000259" key="5">
    <source>
        <dbReference type="Pfam" id="PF07992"/>
    </source>
</evidence>
<feature type="domain" description="Reductase C-terminal" evidence="6">
    <location>
        <begin position="316"/>
        <end position="401"/>
    </location>
</feature>